<evidence type="ECO:0000313" key="11">
    <source>
        <dbReference type="EMBL" id="SDH82503.1"/>
    </source>
</evidence>
<keyword evidence="8 9" id="KW-0289">Folate biosynthesis</keyword>
<evidence type="ECO:0000256" key="5">
    <source>
        <dbReference type="ARBA" id="ARBA00022679"/>
    </source>
</evidence>
<dbReference type="InterPro" id="IPR045031">
    <property type="entry name" value="DHP_synth-like"/>
</dbReference>
<dbReference type="InterPro" id="IPR006390">
    <property type="entry name" value="DHP_synth_dom"/>
</dbReference>
<dbReference type="PANTHER" id="PTHR20941:SF1">
    <property type="entry name" value="FOLIC ACID SYNTHESIS PROTEIN FOL1"/>
    <property type="match status" value="1"/>
</dbReference>
<dbReference type="PANTHER" id="PTHR20941">
    <property type="entry name" value="FOLATE SYNTHESIS PROTEINS"/>
    <property type="match status" value="1"/>
</dbReference>
<comment type="catalytic activity">
    <reaction evidence="1">
        <text>(7,8-dihydropterin-6-yl)methyl diphosphate + 4-aminobenzoate = 7,8-dihydropteroate + diphosphate</text>
        <dbReference type="Rhea" id="RHEA:19949"/>
        <dbReference type="ChEBI" id="CHEBI:17836"/>
        <dbReference type="ChEBI" id="CHEBI:17839"/>
        <dbReference type="ChEBI" id="CHEBI:33019"/>
        <dbReference type="ChEBI" id="CHEBI:72950"/>
        <dbReference type="EC" id="2.5.1.15"/>
    </reaction>
</comment>
<evidence type="ECO:0000256" key="8">
    <source>
        <dbReference type="ARBA" id="ARBA00022909"/>
    </source>
</evidence>
<dbReference type="Pfam" id="PF00809">
    <property type="entry name" value="Pterin_bind"/>
    <property type="match status" value="1"/>
</dbReference>
<accession>A0A1G8FK11</accession>
<dbReference type="InterPro" id="IPR000489">
    <property type="entry name" value="Pterin-binding_dom"/>
</dbReference>
<dbReference type="Gene3D" id="3.20.20.20">
    <property type="entry name" value="Dihydropteroate synthase-like"/>
    <property type="match status" value="1"/>
</dbReference>
<evidence type="ECO:0000256" key="7">
    <source>
        <dbReference type="ARBA" id="ARBA00022842"/>
    </source>
</evidence>
<keyword evidence="7 9" id="KW-0460">Magnesium</keyword>
<sequence>MKEGMCFWSVIIYKNTKKSKVLNGMTINCKGELVDLSSPKIMGILNITPNSFYDGGKYKSDAAFLKHAEEMIAQGADFIDVGAYSSKPSAEFVSEQEEIQRIVPIVAMLQKEFPTTHLSIDTFRAAVAKATVEAGAAIVNDIAAGHLDEAMLETVGQLQVPYIMMHMRGTPQTMQSLTAYSDLVKEVKLYFAERVAKAREHKINDIILDPGFGFAKTLDQNYELMGKMELLSSFDLPLLVGISRKSMIYKLLDITAQEALNGTTVLNTIALQKGANILRVHDVKEAVQTREILKQIIK</sequence>
<dbReference type="Proteomes" id="UP000243588">
    <property type="component" value="Unassembled WGS sequence"/>
</dbReference>
<evidence type="ECO:0000256" key="3">
    <source>
        <dbReference type="ARBA" id="ARBA00004763"/>
    </source>
</evidence>
<evidence type="ECO:0000256" key="1">
    <source>
        <dbReference type="ARBA" id="ARBA00000012"/>
    </source>
</evidence>
<evidence type="ECO:0000256" key="6">
    <source>
        <dbReference type="ARBA" id="ARBA00022723"/>
    </source>
</evidence>
<dbReference type="CDD" id="cd00739">
    <property type="entry name" value="DHPS"/>
    <property type="match status" value="1"/>
</dbReference>
<keyword evidence="5 9" id="KW-0808">Transferase</keyword>
<dbReference type="EC" id="2.5.1.15" evidence="4 9"/>
<protein>
    <recommendedName>
        <fullName evidence="4 9">Dihydropteroate synthase</fullName>
        <shortName evidence="9">DHPS</shortName>
        <ecNumber evidence="4 9">2.5.1.15</ecNumber>
    </recommendedName>
    <alternativeName>
        <fullName evidence="9">Dihydropteroate pyrophosphorylase</fullName>
    </alternativeName>
</protein>
<dbReference type="GO" id="GO:0046656">
    <property type="term" value="P:folic acid biosynthetic process"/>
    <property type="evidence" value="ECO:0007669"/>
    <property type="project" value="UniProtKB-KW"/>
</dbReference>
<dbReference type="PROSITE" id="PS00792">
    <property type="entry name" value="DHPS_1"/>
    <property type="match status" value="1"/>
</dbReference>
<evidence type="ECO:0000259" key="10">
    <source>
        <dbReference type="PROSITE" id="PS50972"/>
    </source>
</evidence>
<proteinExistence type="inferred from homology"/>
<comment type="pathway">
    <text evidence="3 9">Cofactor biosynthesis; tetrahydrofolate biosynthesis; 7,8-dihydrofolate from 2-amino-4-hydroxy-6-hydroxymethyl-7,8-dihydropteridine diphosphate and 4-aminobenzoate: step 1/2.</text>
</comment>
<feature type="domain" description="Pterin-binding" evidence="10">
    <location>
        <begin position="39"/>
        <end position="294"/>
    </location>
</feature>
<keyword evidence="6 9" id="KW-0479">Metal-binding</keyword>
<evidence type="ECO:0000256" key="4">
    <source>
        <dbReference type="ARBA" id="ARBA00012458"/>
    </source>
</evidence>
<comment type="function">
    <text evidence="9">Catalyzes the condensation of para-aminobenzoate (pABA) with 6-hydroxymethyl-7,8-dihydropterin diphosphate (DHPt-PP) to form 7,8-dihydropteroate (H2Pte), the immediate precursor of folate derivatives.</text>
</comment>
<dbReference type="GO" id="GO:0005829">
    <property type="term" value="C:cytosol"/>
    <property type="evidence" value="ECO:0007669"/>
    <property type="project" value="TreeGrafter"/>
</dbReference>
<organism evidence="11 12">
    <name type="scientific">Myroides phaeus</name>
    <dbReference type="NCBI Taxonomy" id="702745"/>
    <lineage>
        <taxon>Bacteria</taxon>
        <taxon>Pseudomonadati</taxon>
        <taxon>Bacteroidota</taxon>
        <taxon>Flavobacteriia</taxon>
        <taxon>Flavobacteriales</taxon>
        <taxon>Flavobacteriaceae</taxon>
        <taxon>Myroides</taxon>
    </lineage>
</organism>
<reference evidence="12" key="1">
    <citation type="submission" date="2016-10" db="EMBL/GenBank/DDBJ databases">
        <authorList>
            <person name="Varghese N."/>
            <person name="Submissions S."/>
        </authorList>
    </citation>
    <scope>NUCLEOTIDE SEQUENCE [LARGE SCALE GENOMIC DNA]</scope>
    <source>
        <strain evidence="12">DSM 23313</strain>
    </source>
</reference>
<dbReference type="STRING" id="702745.SAMN05421818_11735"/>
<dbReference type="GO" id="GO:0046872">
    <property type="term" value="F:metal ion binding"/>
    <property type="evidence" value="ECO:0007669"/>
    <property type="project" value="UniProtKB-KW"/>
</dbReference>
<keyword evidence="12" id="KW-1185">Reference proteome</keyword>
<name>A0A1G8FK11_9FLAO</name>
<dbReference type="GO" id="GO:0004156">
    <property type="term" value="F:dihydropteroate synthase activity"/>
    <property type="evidence" value="ECO:0007669"/>
    <property type="project" value="UniProtKB-EC"/>
</dbReference>
<dbReference type="SUPFAM" id="SSF51717">
    <property type="entry name" value="Dihydropteroate synthetase-like"/>
    <property type="match status" value="1"/>
</dbReference>
<evidence type="ECO:0000256" key="9">
    <source>
        <dbReference type="RuleBase" id="RU361205"/>
    </source>
</evidence>
<dbReference type="AlphaFoldDB" id="A0A1G8FK11"/>
<dbReference type="UniPathway" id="UPA00077">
    <property type="reaction ID" value="UER00156"/>
</dbReference>
<dbReference type="InterPro" id="IPR011005">
    <property type="entry name" value="Dihydropteroate_synth-like_sf"/>
</dbReference>
<evidence type="ECO:0000313" key="12">
    <source>
        <dbReference type="Proteomes" id="UP000243588"/>
    </source>
</evidence>
<dbReference type="NCBIfam" id="TIGR01496">
    <property type="entry name" value="DHPS"/>
    <property type="match status" value="1"/>
</dbReference>
<evidence type="ECO:0000256" key="2">
    <source>
        <dbReference type="ARBA" id="ARBA00001946"/>
    </source>
</evidence>
<gene>
    <name evidence="11" type="ORF">SAMN05421818_11735</name>
</gene>
<dbReference type="GO" id="GO:0046654">
    <property type="term" value="P:tetrahydrofolate biosynthetic process"/>
    <property type="evidence" value="ECO:0007669"/>
    <property type="project" value="UniProtKB-UniPathway"/>
</dbReference>
<dbReference type="EMBL" id="FNDQ01000017">
    <property type="protein sequence ID" value="SDH82503.1"/>
    <property type="molecule type" value="Genomic_DNA"/>
</dbReference>
<comment type="similarity">
    <text evidence="9">Belongs to the DHPS family.</text>
</comment>
<dbReference type="PROSITE" id="PS50972">
    <property type="entry name" value="PTERIN_BINDING"/>
    <property type="match status" value="1"/>
</dbReference>
<comment type="cofactor">
    <cofactor evidence="2 9">
        <name>Mg(2+)</name>
        <dbReference type="ChEBI" id="CHEBI:18420"/>
    </cofactor>
</comment>